<dbReference type="CDD" id="cd01335">
    <property type="entry name" value="Radical_SAM"/>
    <property type="match status" value="1"/>
</dbReference>
<keyword evidence="12" id="KW-0456">Lyase</keyword>
<dbReference type="GO" id="GO:0051539">
    <property type="term" value="F:4 iron, 4 sulfur cluster binding"/>
    <property type="evidence" value="ECO:0007669"/>
    <property type="project" value="UniProtKB-KW"/>
</dbReference>
<evidence type="ECO:0000256" key="9">
    <source>
        <dbReference type="ARBA" id="ARBA00023004"/>
    </source>
</evidence>
<keyword evidence="17" id="KW-1185">Reference proteome</keyword>
<dbReference type="PANTHER" id="PTHR43787">
    <property type="entry name" value="FEMO COFACTOR BIOSYNTHESIS PROTEIN NIFB-RELATED"/>
    <property type="match status" value="1"/>
</dbReference>
<keyword evidence="7" id="KW-0949">S-adenosyl-L-methionine</keyword>
<dbReference type="AlphaFoldDB" id="A0A842JCL0"/>
<evidence type="ECO:0000256" key="10">
    <source>
        <dbReference type="ARBA" id="ARBA00023014"/>
    </source>
</evidence>
<dbReference type="SFLD" id="SFLDF00281">
    <property type="entry name" value="FeMo_cofactor_biosynthesis_pro"/>
    <property type="match status" value="1"/>
</dbReference>
<comment type="pathway">
    <text evidence="3">Cofactor biosynthesis; Fe-Mo cofactor biosynthesis.</text>
</comment>
<dbReference type="SUPFAM" id="SSF102114">
    <property type="entry name" value="Radical SAM enzymes"/>
    <property type="match status" value="1"/>
</dbReference>
<comment type="caution">
    <text evidence="16">The sequence shown here is derived from an EMBL/GenBank/DDBJ whole genome shotgun (WGS) entry which is preliminary data.</text>
</comment>
<evidence type="ECO:0000313" key="17">
    <source>
        <dbReference type="Proteomes" id="UP000552683"/>
    </source>
</evidence>
<organism evidence="16 17">
    <name type="scientific">Campylobacter massiliensis</name>
    <dbReference type="NCBI Taxonomy" id="2762557"/>
    <lineage>
        <taxon>Bacteria</taxon>
        <taxon>Pseudomonadati</taxon>
        <taxon>Campylobacterota</taxon>
        <taxon>Epsilonproteobacteria</taxon>
        <taxon>Campylobacterales</taxon>
        <taxon>Campylobacteraceae</taxon>
        <taxon>Campylobacter</taxon>
    </lineage>
</organism>
<comment type="similarity">
    <text evidence="4">Belongs to the radical SAM superfamily. NifB family.</text>
</comment>
<evidence type="ECO:0000256" key="12">
    <source>
        <dbReference type="ARBA" id="ARBA00023239"/>
    </source>
</evidence>
<evidence type="ECO:0000256" key="3">
    <source>
        <dbReference type="ARBA" id="ARBA00005155"/>
    </source>
</evidence>
<dbReference type="PANTHER" id="PTHR43787:SF13">
    <property type="entry name" value="FEMO COFACTOR BIOSYNTHESIS PROTEIN NIFB"/>
    <property type="match status" value="1"/>
</dbReference>
<dbReference type="EMBL" id="JACLZK010000002">
    <property type="protein sequence ID" value="MBC2883772.1"/>
    <property type="molecule type" value="Genomic_DNA"/>
</dbReference>
<feature type="domain" description="Radical SAM core" evidence="15">
    <location>
        <begin position="20"/>
        <end position="262"/>
    </location>
</feature>
<dbReference type="SFLD" id="SFLDS00029">
    <property type="entry name" value="Radical_SAM"/>
    <property type="match status" value="1"/>
</dbReference>
<keyword evidence="8" id="KW-0479">Metal-binding</keyword>
<keyword evidence="11" id="KW-0535">Nitrogen fixation</keyword>
<protein>
    <recommendedName>
        <fullName evidence="5">FeMo cofactor biosynthesis protein NifB</fullName>
    </recommendedName>
    <alternativeName>
        <fullName evidence="14">Nitrogenase cofactor maturase NifB</fullName>
    </alternativeName>
    <alternativeName>
        <fullName evidence="13">Radical SAM assemblase NifB</fullName>
    </alternativeName>
</protein>
<dbReference type="InterPro" id="IPR000385">
    <property type="entry name" value="MoaA_NifB_PqqE_Fe-S-bd_CS"/>
</dbReference>
<dbReference type="SMART" id="SM00729">
    <property type="entry name" value="Elp3"/>
    <property type="match status" value="1"/>
</dbReference>
<dbReference type="InterPro" id="IPR007197">
    <property type="entry name" value="rSAM"/>
</dbReference>
<evidence type="ECO:0000259" key="15">
    <source>
        <dbReference type="PROSITE" id="PS51918"/>
    </source>
</evidence>
<dbReference type="UniPathway" id="UPA00782"/>
<dbReference type="PROSITE" id="PS51918">
    <property type="entry name" value="RADICAL_SAM"/>
    <property type="match status" value="1"/>
</dbReference>
<sequence length="275" mass="30377">MNFFAKPSFDNHPCFSKKASAVCGRVHLPVAPHCNIQCNFCNRIYDCANENRPGVTGRVQSPDEAVEYVENLFKFRQDISVIGIAGPGDPMCDADKTLATFEKCKARFPHALLCLSTNGLSLPEHVDDIVRIGVSHVTVTVNAVTPEVGGKIYAWVRHKNKIYHGEDGARILGERQEEGIRKLKEARMIVKINTVVIPGVNMAHVPQIAEKAKEWQADIMNCMAMIPVHGTPFANIKSPSNEEIRSMRKLIGGSIHQMTHCSRCRADACGKLCEG</sequence>
<evidence type="ECO:0000256" key="6">
    <source>
        <dbReference type="ARBA" id="ARBA00022485"/>
    </source>
</evidence>
<evidence type="ECO:0000256" key="2">
    <source>
        <dbReference type="ARBA" id="ARBA00003522"/>
    </source>
</evidence>
<dbReference type="SFLD" id="SFLDG01067">
    <property type="entry name" value="SPASM/twitch_domain_containing"/>
    <property type="match status" value="1"/>
</dbReference>
<evidence type="ECO:0000256" key="7">
    <source>
        <dbReference type="ARBA" id="ARBA00022691"/>
    </source>
</evidence>
<dbReference type="PROSITE" id="PS01305">
    <property type="entry name" value="MOAA_NIFB_PQQE"/>
    <property type="match status" value="1"/>
</dbReference>
<evidence type="ECO:0000256" key="13">
    <source>
        <dbReference type="ARBA" id="ARBA00030926"/>
    </source>
</evidence>
<accession>A0A842JCL0</accession>
<dbReference type="Pfam" id="PF04055">
    <property type="entry name" value="Radical_SAM"/>
    <property type="match status" value="1"/>
</dbReference>
<reference evidence="16 17" key="1">
    <citation type="submission" date="2020-08" db="EMBL/GenBank/DDBJ databases">
        <title>Complete genome and description of Campylobacter massiliensis Marseille-Q3452 sp. nov.</title>
        <authorList>
            <person name="Antezack A."/>
        </authorList>
    </citation>
    <scope>NUCLEOTIDE SEQUENCE [LARGE SCALE GENOMIC DNA]</scope>
    <source>
        <strain evidence="16 17">Marseille-Q3452</strain>
    </source>
</reference>
<dbReference type="GO" id="GO:0046872">
    <property type="term" value="F:metal ion binding"/>
    <property type="evidence" value="ECO:0007669"/>
    <property type="project" value="UniProtKB-KW"/>
</dbReference>
<comment type="cofactor">
    <cofactor evidence="1">
        <name>[4Fe-4S] cluster</name>
        <dbReference type="ChEBI" id="CHEBI:49883"/>
    </cofactor>
</comment>
<dbReference type="InterPro" id="IPR006638">
    <property type="entry name" value="Elp3/MiaA/NifB-like_rSAM"/>
</dbReference>
<name>A0A842JCL0_9BACT</name>
<dbReference type="RefSeq" id="WP_185899455.1">
    <property type="nucleotide sequence ID" value="NZ_JACLZK010000002.1"/>
</dbReference>
<evidence type="ECO:0000256" key="14">
    <source>
        <dbReference type="ARBA" id="ARBA00032102"/>
    </source>
</evidence>
<keyword evidence="10" id="KW-0411">Iron-sulfur</keyword>
<evidence type="ECO:0000313" key="16">
    <source>
        <dbReference type="EMBL" id="MBC2883772.1"/>
    </source>
</evidence>
<dbReference type="InterPro" id="IPR013785">
    <property type="entry name" value="Aldolase_TIM"/>
</dbReference>
<evidence type="ECO:0000256" key="8">
    <source>
        <dbReference type="ARBA" id="ARBA00022723"/>
    </source>
</evidence>
<dbReference type="GO" id="GO:0016829">
    <property type="term" value="F:lyase activity"/>
    <property type="evidence" value="ECO:0007669"/>
    <property type="project" value="UniProtKB-KW"/>
</dbReference>
<dbReference type="SFLD" id="SFLDG01068">
    <property type="entry name" value="FeMo_cofactor_biosynthesis_pro"/>
    <property type="match status" value="1"/>
</dbReference>
<comment type="function">
    <text evidence="2">Involved in the biosynthesis of the iron-molybdenum cofactor (FeMo-co or M-cluster) found in the dinitrogenase enzyme of the nitrogenase complex in nitrogen-fixing microorganisms. NifB catalyzes the crucial step of radical SAM-dependent carbide insertion that occurs concomitant with the insertion of a 9th sulfur and the rearrangement/coupling of two [4Fe-4S] clusters into a [8Fe-9S-C] cluster, the precursor to the M-cluster.</text>
</comment>
<gene>
    <name evidence="16" type="ORF">H7R39_11005</name>
</gene>
<keyword evidence="6" id="KW-0004">4Fe-4S</keyword>
<dbReference type="GO" id="GO:0032324">
    <property type="term" value="P:molybdopterin cofactor biosynthetic process"/>
    <property type="evidence" value="ECO:0007669"/>
    <property type="project" value="UniProtKB-ARBA"/>
</dbReference>
<dbReference type="Gene3D" id="3.20.20.70">
    <property type="entry name" value="Aldolase class I"/>
    <property type="match status" value="1"/>
</dbReference>
<dbReference type="Proteomes" id="UP000552683">
    <property type="component" value="Unassembled WGS sequence"/>
</dbReference>
<dbReference type="InterPro" id="IPR058240">
    <property type="entry name" value="rSAM_sf"/>
</dbReference>
<evidence type="ECO:0000256" key="11">
    <source>
        <dbReference type="ARBA" id="ARBA00023231"/>
    </source>
</evidence>
<proteinExistence type="inferred from homology"/>
<evidence type="ECO:0000256" key="1">
    <source>
        <dbReference type="ARBA" id="ARBA00001966"/>
    </source>
</evidence>
<keyword evidence="9" id="KW-0408">Iron</keyword>
<evidence type="ECO:0000256" key="4">
    <source>
        <dbReference type="ARBA" id="ARBA00006804"/>
    </source>
</evidence>
<evidence type="ECO:0000256" key="5">
    <source>
        <dbReference type="ARBA" id="ARBA00021702"/>
    </source>
</evidence>